<protein>
    <submittedName>
        <fullName evidence="2">Uncharacterized protein</fullName>
    </submittedName>
</protein>
<organism evidence="2">
    <name type="scientific">Psilocybe cubensis</name>
    <name type="common">Psychedelic mushroom</name>
    <name type="synonym">Stropharia cubensis</name>
    <dbReference type="NCBI Taxonomy" id="181762"/>
    <lineage>
        <taxon>Eukaryota</taxon>
        <taxon>Fungi</taxon>
        <taxon>Dikarya</taxon>
        <taxon>Basidiomycota</taxon>
        <taxon>Agaricomycotina</taxon>
        <taxon>Agaricomycetes</taxon>
        <taxon>Agaricomycetidae</taxon>
        <taxon>Agaricales</taxon>
        <taxon>Agaricineae</taxon>
        <taxon>Strophariaceae</taxon>
        <taxon>Psilocybe</taxon>
    </lineage>
</organism>
<dbReference type="AlphaFoldDB" id="A0A8H8CP30"/>
<feature type="region of interest" description="Disordered" evidence="1">
    <location>
        <begin position="1"/>
        <end position="54"/>
    </location>
</feature>
<accession>A0A8H8CP30</accession>
<dbReference type="OrthoDB" id="3252135at2759"/>
<proteinExistence type="predicted"/>
<reference evidence="2" key="1">
    <citation type="submission" date="2021-02" db="EMBL/GenBank/DDBJ databases">
        <title>Psilocybe cubensis genome.</title>
        <authorList>
            <person name="Mckernan K.J."/>
            <person name="Crawford S."/>
            <person name="Trippe A."/>
            <person name="Kane L.T."/>
            <person name="Mclaughlin S."/>
        </authorList>
    </citation>
    <scope>NUCLEOTIDE SEQUENCE [LARGE SCALE GENOMIC DNA]</scope>
    <source>
        <strain evidence="2">MGC-MH-2018</strain>
    </source>
</reference>
<name>A0A8H8CP30_PSICU</name>
<evidence type="ECO:0000256" key="1">
    <source>
        <dbReference type="SAM" id="MobiDB-lite"/>
    </source>
</evidence>
<dbReference type="EMBL" id="JAFIQS010000002">
    <property type="protein sequence ID" value="KAG5172445.1"/>
    <property type="molecule type" value="Genomic_DNA"/>
</dbReference>
<gene>
    <name evidence="2" type="ORF">JR316_001944</name>
</gene>
<sequence length="447" mass="49726">MSMATPPPYSSQRRLSVDVGRPAAPSPDPPVYSTQPHEDEETVASTPRVGSITPQGTFIRQWGQATLILKDQENGARLPTYSRNGRITGEIELKNTDKIIRVTAKLQGHMSLSSADTGSMAASLVSESQVLWKQQPADGTTTDTANDQRCPSILPLYIQFPHFYEVEGKNWRLPPSFEATFLGIPALFVRCMYTLSITITRTRSYHLASWTTNKTYMTMVNFRPRTRPSRPIILSDSVFSSIKPDPEEWLQVVATMGVRPKANIKPIECHLFIPSVQTFALTDTIPFHLQLCSSLASFRELLPQSSPHLRITSPTLSKIVGDPFAPDCTIRVSIARQVVIEINGKRRFRTFTIGMGKMWSIPPQATAVSFGDHRGSDSTSEDPDADISLDWQGELKCWGEVTSGGFSVSNLIVKRGTGHRFRFPENMAPLNEELGEALDIERKMDVS</sequence>
<evidence type="ECO:0000313" key="2">
    <source>
        <dbReference type="EMBL" id="KAG5172445.1"/>
    </source>
</evidence>
<comment type="caution">
    <text evidence="2">The sequence shown here is derived from an EMBL/GenBank/DDBJ whole genome shotgun (WGS) entry which is preliminary data.</text>
</comment>